<comment type="caution">
    <text evidence="1">The sequence shown here is derived from an EMBL/GenBank/DDBJ whole genome shotgun (WGS) entry which is preliminary data.</text>
</comment>
<proteinExistence type="predicted"/>
<keyword evidence="4" id="KW-1185">Reference proteome</keyword>
<sequence>MITSKNVGCRKLAGNPLSKIKNSCASAPLIKKSSLVSFHEMLLKATRLEGASVSSKCVADMMNRTWVGNQLAEP</sequence>
<evidence type="ECO:0000313" key="2">
    <source>
        <dbReference type="EMBL" id="KAF4129361.1"/>
    </source>
</evidence>
<organism evidence="1 4">
    <name type="scientific">Phytophthora infestans</name>
    <name type="common">Potato late blight agent</name>
    <name type="synonym">Botrytis infestans</name>
    <dbReference type="NCBI Taxonomy" id="4787"/>
    <lineage>
        <taxon>Eukaryota</taxon>
        <taxon>Sar</taxon>
        <taxon>Stramenopiles</taxon>
        <taxon>Oomycota</taxon>
        <taxon>Peronosporomycetes</taxon>
        <taxon>Peronosporales</taxon>
        <taxon>Peronosporaceae</taxon>
        <taxon>Phytophthora</taxon>
    </lineage>
</organism>
<dbReference type="Proteomes" id="UP000602510">
    <property type="component" value="Unassembled WGS sequence"/>
</dbReference>
<evidence type="ECO:0000313" key="3">
    <source>
        <dbReference type="EMBL" id="KAF4134978.1"/>
    </source>
</evidence>
<dbReference type="Proteomes" id="UP000704712">
    <property type="component" value="Unassembled WGS sequence"/>
</dbReference>
<dbReference type="AlphaFoldDB" id="A0A833ST18"/>
<name>A0A833ST18_PHYIN</name>
<reference evidence="1" key="1">
    <citation type="submission" date="2020-04" db="EMBL/GenBank/DDBJ databases">
        <title>Hybrid Assembly of Korean Phytophthora infestans isolates.</title>
        <authorList>
            <person name="Prokchorchik M."/>
            <person name="Lee Y."/>
            <person name="Seo J."/>
            <person name="Cho J.-H."/>
            <person name="Park Y.-E."/>
            <person name="Jang D.-C."/>
            <person name="Im J.-S."/>
            <person name="Choi J.-G."/>
            <person name="Park H.-J."/>
            <person name="Lee G.-B."/>
            <person name="Lee Y.-G."/>
            <person name="Hong S.-Y."/>
            <person name="Cho K."/>
            <person name="Sohn K.H."/>
        </authorList>
    </citation>
    <scope>NUCLEOTIDE SEQUENCE</scope>
    <source>
        <strain evidence="1">KR_1_A1</strain>
        <strain evidence="2">KR_2_A2</strain>
    </source>
</reference>
<evidence type="ECO:0000313" key="4">
    <source>
        <dbReference type="Proteomes" id="UP000602510"/>
    </source>
</evidence>
<gene>
    <name evidence="1" type="ORF">GN244_ATG20398</name>
    <name evidence="3" type="ORF">GN958_ATG15835</name>
    <name evidence="2" type="ORF">GN958_ATG21447</name>
</gene>
<accession>A0A833ST18</accession>
<dbReference type="EMBL" id="WSZM01001228">
    <property type="protein sequence ID" value="KAF4027956.1"/>
    <property type="molecule type" value="Genomic_DNA"/>
</dbReference>
<dbReference type="EMBL" id="JAACNO010002968">
    <property type="protein sequence ID" value="KAF4129361.1"/>
    <property type="molecule type" value="Genomic_DNA"/>
</dbReference>
<dbReference type="EMBL" id="JAACNO010002223">
    <property type="protein sequence ID" value="KAF4134978.1"/>
    <property type="molecule type" value="Genomic_DNA"/>
</dbReference>
<evidence type="ECO:0000313" key="1">
    <source>
        <dbReference type="EMBL" id="KAF4027956.1"/>
    </source>
</evidence>
<protein>
    <submittedName>
        <fullName evidence="1">Uncharacterized protein</fullName>
    </submittedName>
</protein>